<evidence type="ECO:0000313" key="3">
    <source>
        <dbReference type="Proteomes" id="UP000515158"/>
    </source>
</evidence>
<proteinExistence type="predicted"/>
<keyword evidence="2" id="KW-0732">Signal</keyword>
<accession>A0A6P8YCK9</accession>
<dbReference type="KEGG" id="tpal:117641075"/>
<gene>
    <name evidence="4" type="primary">LOC117641075</name>
</gene>
<name>A0A6P8YCK9_THRPL</name>
<evidence type="ECO:0000256" key="1">
    <source>
        <dbReference type="SAM" id="MobiDB-lite"/>
    </source>
</evidence>
<feature type="chain" id="PRO_5028409979" evidence="2">
    <location>
        <begin position="17"/>
        <end position="162"/>
    </location>
</feature>
<reference evidence="4" key="1">
    <citation type="submission" date="2025-08" db="UniProtKB">
        <authorList>
            <consortium name="RefSeq"/>
        </authorList>
    </citation>
    <scope>IDENTIFICATION</scope>
    <source>
        <tissue evidence="4">Total insect</tissue>
    </source>
</reference>
<dbReference type="InParanoid" id="A0A6P8YCK9"/>
<evidence type="ECO:0000256" key="2">
    <source>
        <dbReference type="SAM" id="SignalP"/>
    </source>
</evidence>
<organism evidence="4">
    <name type="scientific">Thrips palmi</name>
    <name type="common">Melon thrips</name>
    <dbReference type="NCBI Taxonomy" id="161013"/>
    <lineage>
        <taxon>Eukaryota</taxon>
        <taxon>Metazoa</taxon>
        <taxon>Ecdysozoa</taxon>
        <taxon>Arthropoda</taxon>
        <taxon>Hexapoda</taxon>
        <taxon>Insecta</taxon>
        <taxon>Pterygota</taxon>
        <taxon>Neoptera</taxon>
        <taxon>Paraneoptera</taxon>
        <taxon>Thysanoptera</taxon>
        <taxon>Terebrantia</taxon>
        <taxon>Thripoidea</taxon>
        <taxon>Thripidae</taxon>
        <taxon>Thrips</taxon>
    </lineage>
</organism>
<dbReference type="Proteomes" id="UP000515158">
    <property type="component" value="Unplaced"/>
</dbReference>
<keyword evidence="3" id="KW-1185">Reference proteome</keyword>
<dbReference type="AlphaFoldDB" id="A0A6P8YCK9"/>
<dbReference type="RefSeq" id="XP_034234071.1">
    <property type="nucleotide sequence ID" value="XM_034378180.1"/>
</dbReference>
<feature type="signal peptide" evidence="2">
    <location>
        <begin position="1"/>
        <end position="16"/>
    </location>
</feature>
<dbReference type="OrthoDB" id="8197466at2759"/>
<feature type="region of interest" description="Disordered" evidence="1">
    <location>
        <begin position="138"/>
        <end position="162"/>
    </location>
</feature>
<protein>
    <submittedName>
        <fullName evidence="4">Uncharacterized protein LOC117641075</fullName>
    </submittedName>
</protein>
<evidence type="ECO:0000313" key="4">
    <source>
        <dbReference type="RefSeq" id="XP_034234071.1"/>
    </source>
</evidence>
<dbReference type="GeneID" id="117641075"/>
<sequence>MRVPLLVVLAVASVAASPVRDAADAEGLAAAPAEAALDAEVFGADPGQRTDREKRLLLEHKVQIGNHVKNAVLNLIFGKINSVIDSKNALIGVFERANAAKNLALLGPGTQAPPAGSGIKGLLGGFLSSSAGSSLPSFGSLSGSSSGGGGGADAGTIEQCDM</sequence>